<dbReference type="Pfam" id="PF09414">
    <property type="entry name" value="RNA_ligase"/>
    <property type="match status" value="1"/>
</dbReference>
<dbReference type="InterPro" id="IPR021122">
    <property type="entry name" value="RNA_ligase_dom_REL/Rnl2"/>
</dbReference>
<dbReference type="EMBL" id="MT141329">
    <property type="protein sequence ID" value="QJA58553.1"/>
    <property type="molecule type" value="Genomic_DNA"/>
</dbReference>
<dbReference type="GO" id="GO:0016874">
    <property type="term" value="F:ligase activity"/>
    <property type="evidence" value="ECO:0007669"/>
    <property type="project" value="UniProtKB-KW"/>
</dbReference>
<reference evidence="2" key="1">
    <citation type="submission" date="2020-03" db="EMBL/GenBank/DDBJ databases">
        <title>The deep terrestrial virosphere.</title>
        <authorList>
            <person name="Holmfeldt K."/>
            <person name="Nilsson E."/>
            <person name="Simone D."/>
            <person name="Lopez-Fernandez M."/>
            <person name="Wu X."/>
            <person name="de Brujin I."/>
            <person name="Lundin D."/>
            <person name="Andersson A."/>
            <person name="Bertilsson S."/>
            <person name="Dopson M."/>
        </authorList>
    </citation>
    <scope>NUCLEOTIDE SEQUENCE</scope>
    <source>
        <strain evidence="2">MM415B01437</strain>
    </source>
</reference>
<organism evidence="2">
    <name type="scientific">viral metagenome</name>
    <dbReference type="NCBI Taxonomy" id="1070528"/>
    <lineage>
        <taxon>unclassified sequences</taxon>
        <taxon>metagenomes</taxon>
        <taxon>organismal metagenomes</taxon>
    </lineage>
</organism>
<sequence length="201" mass="22704">MNEFKEFPKIARFSREVVVTEKIDGTNAQIFIEEDGTFMAGSRTRWITPENDNHGFARWASEHIDELLQLGPGRHFGEWWGSGIQRGYGLVKGEKRLSLFNVVRWCLHGTEPKIIPTGDARVEKFQDVLPPCVGLVPIIWKGIFDNFDLASCLEELSRQGSFAAPGFMNPEGIVIFHVAGNVGFKKTLEKDNEPKSKRETP</sequence>
<proteinExistence type="predicted"/>
<keyword evidence="2" id="KW-0436">Ligase</keyword>
<accession>A0A6M3IM96</accession>
<evidence type="ECO:0000313" key="2">
    <source>
        <dbReference type="EMBL" id="QJA58553.1"/>
    </source>
</evidence>
<dbReference type="Gene3D" id="3.30.470.30">
    <property type="entry name" value="DNA ligase/mRNA capping enzyme"/>
    <property type="match status" value="1"/>
</dbReference>
<evidence type="ECO:0000259" key="1">
    <source>
        <dbReference type="Pfam" id="PF09414"/>
    </source>
</evidence>
<protein>
    <submittedName>
        <fullName evidence="2">Putative RNA ligase</fullName>
    </submittedName>
</protein>
<dbReference type="SUPFAM" id="SSF56091">
    <property type="entry name" value="DNA ligase/mRNA capping enzyme, catalytic domain"/>
    <property type="match status" value="1"/>
</dbReference>
<name>A0A6M3IM96_9ZZZZ</name>
<dbReference type="AlphaFoldDB" id="A0A6M3IM96"/>
<feature type="domain" description="RNA ligase" evidence="1">
    <location>
        <begin position="15"/>
        <end position="175"/>
    </location>
</feature>
<gene>
    <name evidence="2" type="ORF">MM415B01437_0005</name>
</gene>